<accession>A0A9P0AC44</accession>
<feature type="compositionally biased region" description="Low complexity" evidence="1">
    <location>
        <begin position="34"/>
        <end position="65"/>
    </location>
</feature>
<organism evidence="2 3">
    <name type="scientific">Bemisia tabaci</name>
    <name type="common">Sweetpotato whitefly</name>
    <name type="synonym">Aleurodes tabaci</name>
    <dbReference type="NCBI Taxonomy" id="7038"/>
    <lineage>
        <taxon>Eukaryota</taxon>
        <taxon>Metazoa</taxon>
        <taxon>Ecdysozoa</taxon>
        <taxon>Arthropoda</taxon>
        <taxon>Hexapoda</taxon>
        <taxon>Insecta</taxon>
        <taxon>Pterygota</taxon>
        <taxon>Neoptera</taxon>
        <taxon>Paraneoptera</taxon>
        <taxon>Hemiptera</taxon>
        <taxon>Sternorrhyncha</taxon>
        <taxon>Aleyrodoidea</taxon>
        <taxon>Aleyrodidae</taxon>
        <taxon>Aleyrodinae</taxon>
        <taxon>Bemisia</taxon>
    </lineage>
</organism>
<name>A0A9P0AC44_BEMTA</name>
<dbReference type="Proteomes" id="UP001152759">
    <property type="component" value="Chromosome 3"/>
</dbReference>
<sequence length="128" mass="13409">MVFRALVSSSASLRLKMFNNLHTGQIIIFNDLSSQSSSKGSASSKSTKSGAKSGAKSTAPASPSGDVPGLSSQCLSVPATEVGPGASKQGDYKNPEYFCYNDASFFEAEVEMSKFRCPQPSAKSISPQ</sequence>
<dbReference type="Pfam" id="PF15880">
    <property type="entry name" value="NDUFV3"/>
    <property type="match status" value="1"/>
</dbReference>
<keyword evidence="3" id="KW-1185">Reference proteome</keyword>
<dbReference type="KEGG" id="btab:109036310"/>
<dbReference type="GO" id="GO:0045271">
    <property type="term" value="C:respiratory chain complex I"/>
    <property type="evidence" value="ECO:0007669"/>
    <property type="project" value="InterPro"/>
</dbReference>
<dbReference type="AlphaFoldDB" id="A0A9P0AC44"/>
<dbReference type="InterPro" id="IPR026193">
    <property type="entry name" value="NDUFV3"/>
</dbReference>
<reference evidence="2" key="1">
    <citation type="submission" date="2021-12" db="EMBL/GenBank/DDBJ databases">
        <authorList>
            <person name="King R."/>
        </authorList>
    </citation>
    <scope>NUCLEOTIDE SEQUENCE</scope>
</reference>
<feature type="region of interest" description="Disordered" evidence="1">
    <location>
        <begin position="34"/>
        <end position="93"/>
    </location>
</feature>
<gene>
    <name evidence="2" type="ORF">BEMITA_LOCUS6479</name>
</gene>
<evidence type="ECO:0000313" key="3">
    <source>
        <dbReference type="Proteomes" id="UP001152759"/>
    </source>
</evidence>
<evidence type="ECO:0000256" key="1">
    <source>
        <dbReference type="SAM" id="MobiDB-lite"/>
    </source>
</evidence>
<dbReference type="EMBL" id="OU963864">
    <property type="protein sequence ID" value="CAH0387465.1"/>
    <property type="molecule type" value="Genomic_DNA"/>
</dbReference>
<protein>
    <recommendedName>
        <fullName evidence="4">NADH dehydrogenase [ubiquinone] flavoprotein 3, mitochondrial</fullName>
    </recommendedName>
</protein>
<evidence type="ECO:0000313" key="2">
    <source>
        <dbReference type="EMBL" id="CAH0387465.1"/>
    </source>
</evidence>
<evidence type="ECO:0008006" key="4">
    <source>
        <dbReference type="Google" id="ProtNLM"/>
    </source>
</evidence>
<dbReference type="GO" id="GO:0005739">
    <property type="term" value="C:mitochondrion"/>
    <property type="evidence" value="ECO:0007669"/>
    <property type="project" value="InterPro"/>
</dbReference>
<proteinExistence type="predicted"/>